<feature type="transmembrane region" description="Helical" evidence="1">
    <location>
        <begin position="205"/>
        <end position="231"/>
    </location>
</feature>
<dbReference type="EMBL" id="JAVRFH010000039">
    <property type="protein sequence ID" value="MDT0614376.1"/>
    <property type="molecule type" value="Genomic_DNA"/>
</dbReference>
<dbReference type="InterPro" id="IPR000157">
    <property type="entry name" value="TIR_dom"/>
</dbReference>
<dbReference type="Gene3D" id="3.40.50.10140">
    <property type="entry name" value="Toll/interleukin-1 receptor homology (TIR) domain"/>
    <property type="match status" value="1"/>
</dbReference>
<feature type="transmembrane region" description="Helical" evidence="1">
    <location>
        <begin position="385"/>
        <end position="405"/>
    </location>
</feature>
<keyword evidence="4" id="KW-1185">Reference proteome</keyword>
<feature type="transmembrane region" description="Helical" evidence="1">
    <location>
        <begin position="252"/>
        <end position="275"/>
    </location>
</feature>
<gene>
    <name evidence="3" type="ORF">RM812_29805</name>
</gene>
<keyword evidence="1" id="KW-0472">Membrane</keyword>
<name>A0ABU3AW22_9ACTN</name>
<reference evidence="3" key="1">
    <citation type="submission" date="2024-05" db="EMBL/GenBank/DDBJ databases">
        <title>30 novel species of actinomycetes from the DSMZ collection.</title>
        <authorList>
            <person name="Nouioui I."/>
        </authorList>
    </citation>
    <scope>NUCLEOTIDE SEQUENCE</scope>
    <source>
        <strain evidence="3">DSM 40712</strain>
    </source>
</reference>
<feature type="transmembrane region" description="Helical" evidence="1">
    <location>
        <begin position="281"/>
        <end position="301"/>
    </location>
</feature>
<dbReference type="Proteomes" id="UP001180724">
    <property type="component" value="Unassembled WGS sequence"/>
</dbReference>
<dbReference type="InterPro" id="IPR035897">
    <property type="entry name" value="Toll_tir_struct_dom_sf"/>
</dbReference>
<evidence type="ECO:0000256" key="1">
    <source>
        <dbReference type="SAM" id="Phobius"/>
    </source>
</evidence>
<dbReference type="Pfam" id="PF13676">
    <property type="entry name" value="TIR_2"/>
    <property type="match status" value="1"/>
</dbReference>
<feature type="transmembrane region" description="Helical" evidence="1">
    <location>
        <begin position="173"/>
        <end position="193"/>
    </location>
</feature>
<organism evidence="3 4">
    <name type="scientific">Streptomyces lancefieldiae</name>
    <dbReference type="NCBI Taxonomy" id="3075520"/>
    <lineage>
        <taxon>Bacteria</taxon>
        <taxon>Bacillati</taxon>
        <taxon>Actinomycetota</taxon>
        <taxon>Actinomycetes</taxon>
        <taxon>Kitasatosporales</taxon>
        <taxon>Streptomycetaceae</taxon>
        <taxon>Streptomyces</taxon>
    </lineage>
</organism>
<comment type="caution">
    <text evidence="3">The sequence shown here is derived from an EMBL/GenBank/DDBJ whole genome shotgun (WGS) entry which is preliminary data.</text>
</comment>
<feature type="transmembrane region" description="Helical" evidence="1">
    <location>
        <begin position="425"/>
        <end position="443"/>
    </location>
</feature>
<evidence type="ECO:0000313" key="4">
    <source>
        <dbReference type="Proteomes" id="UP001180724"/>
    </source>
</evidence>
<dbReference type="PROSITE" id="PS50104">
    <property type="entry name" value="TIR"/>
    <property type="match status" value="1"/>
</dbReference>
<keyword evidence="1" id="KW-0812">Transmembrane</keyword>
<feature type="domain" description="TIR" evidence="2">
    <location>
        <begin position="1"/>
        <end position="153"/>
    </location>
</feature>
<dbReference type="RefSeq" id="WP_311579083.1">
    <property type="nucleotide sequence ID" value="NZ_JAVRFH010000039.1"/>
</dbReference>
<accession>A0ABU3AW22</accession>
<sequence>MGGVFINYRRSPRATPAVHRLRERLGRHFGDAQVFLDTSSMLPGNRYPDDLRRRVHECEVLLVTIPEGWLEAQDPSGQRCLDRAGDWVRHEIELALAAGKTVIPLLLDAAETPSPELLPASIRDLSLRQAHRVTADDWDEAVEELVATLETLVAPEWVPIPSEEPPSRRPGRLLGWATGLLATALCVLVPWAATAGGPVPEPDDAPAALLLALASLGLMGLVLGTVLLSCGPVRRPVQAWERDLQDATQENYLRATYPVPVFLLLFAAVVVIQAWGRSPGFAVVLMLGTCIAVGPMAARFVRSLKKDRERWVRWPEAMPAAAPVAVVRREIARLDVRTQGWNAPIRREQRDRARFALGELAEAVAAQGRAAERGRLLWLREARPWVFSGYVLWLALTVALTLAWTLPLGGGLEGWDWARLHAAPVAAGTVGFGLSWTTMECAYRYQRRQRRMFHTEATHRLAVVEARVDTLSSPSRTRLVAGTKR</sequence>
<evidence type="ECO:0000313" key="3">
    <source>
        <dbReference type="EMBL" id="MDT0614376.1"/>
    </source>
</evidence>
<keyword evidence="1" id="KW-1133">Transmembrane helix</keyword>
<proteinExistence type="predicted"/>
<dbReference type="SUPFAM" id="SSF52200">
    <property type="entry name" value="Toll/Interleukin receptor TIR domain"/>
    <property type="match status" value="1"/>
</dbReference>
<keyword evidence="3" id="KW-0675">Receptor</keyword>
<evidence type="ECO:0000259" key="2">
    <source>
        <dbReference type="PROSITE" id="PS50104"/>
    </source>
</evidence>
<protein>
    <submittedName>
        <fullName evidence="3">Toll/interleukin-1 receptor domain-containing protein</fullName>
    </submittedName>
</protein>